<reference evidence="1" key="1">
    <citation type="submission" date="2014-03" db="EMBL/GenBank/DDBJ databases">
        <title>The sialotranscriptome of Amblyomma triste, Amblyomma parvum and Amblyomma cajennense ticks, uncovered by 454-based RNA-seq.</title>
        <authorList>
            <person name="Garcia G.R."/>
            <person name="Gardinassi L.G."/>
            <person name="Ribeiro J.M."/>
            <person name="Anatrielo E."/>
            <person name="Ferreira B.R."/>
            <person name="Moreira H.N."/>
            <person name="Mafra C."/>
            <person name="Olegario M.M."/>
            <person name="Szabo P.J."/>
            <person name="Miranda-Santos I.K."/>
            <person name="Maruyama S.R."/>
        </authorList>
    </citation>
    <scope>NUCLEOTIDE SEQUENCE</scope>
    <source>
        <strain evidence="1">Araguapaz</strain>
        <tissue evidence="1">Salivary glands</tissue>
    </source>
</reference>
<organism evidence="1">
    <name type="scientific">Amblyomma parvum</name>
    <name type="common">South American tick</name>
    <dbReference type="NCBI Taxonomy" id="251391"/>
    <lineage>
        <taxon>Eukaryota</taxon>
        <taxon>Metazoa</taxon>
        <taxon>Ecdysozoa</taxon>
        <taxon>Arthropoda</taxon>
        <taxon>Chelicerata</taxon>
        <taxon>Arachnida</taxon>
        <taxon>Acari</taxon>
        <taxon>Parasitiformes</taxon>
        <taxon>Ixodida</taxon>
        <taxon>Ixodoidea</taxon>
        <taxon>Ixodidae</taxon>
        <taxon>Amblyomminae</taxon>
        <taxon>Amblyomma</taxon>
    </lineage>
</organism>
<protein>
    <submittedName>
        <fullName evidence="1">Putative secreted protein</fullName>
    </submittedName>
</protein>
<name>A0A023FZE6_AMBPA</name>
<accession>A0A023FZE6</accession>
<dbReference type="EMBL" id="GBBL01000064">
    <property type="protein sequence ID" value="JAC27256.1"/>
    <property type="molecule type" value="mRNA"/>
</dbReference>
<evidence type="ECO:0000313" key="1">
    <source>
        <dbReference type="EMBL" id="JAC27256.1"/>
    </source>
</evidence>
<proteinExistence type="evidence at transcript level"/>
<sequence length="182" mass="20305">KLETRKTPSHGMPRTFEKITIIFCMFLALCLGIVRSQREYVGYNSYSCEKITNANNGVKLDRICLCEKQDMKRKDGTKCLKSAKREDGEISARSGTCIEGVCVLRNFTKACTESDVPQILPGSKPPFGCVFYCNTTAGLYGFFPRGTRCEHRVKGTQYVNGTCEEQEGKMVCVENVNPLPAC</sequence>
<feature type="non-terminal residue" evidence="1">
    <location>
        <position position="1"/>
    </location>
</feature>
<dbReference type="AlphaFoldDB" id="A0A023FZE6"/>